<protein>
    <recommendedName>
        <fullName evidence="1">Transposase IS66 central domain-containing protein</fullName>
    </recommendedName>
</protein>
<dbReference type="NCBIfam" id="NF033517">
    <property type="entry name" value="transpos_IS66"/>
    <property type="match status" value="1"/>
</dbReference>
<evidence type="ECO:0000313" key="2">
    <source>
        <dbReference type="EMBL" id="GGC56921.1"/>
    </source>
</evidence>
<gene>
    <name evidence="2" type="ORF">GCM10011506_48160</name>
</gene>
<dbReference type="Pfam" id="PF03050">
    <property type="entry name" value="DDE_Tnp_IS66"/>
    <property type="match status" value="1"/>
</dbReference>
<dbReference type="InterPro" id="IPR052344">
    <property type="entry name" value="Transposase-related"/>
</dbReference>
<sequence length="279" mass="31905">MPYDRISEYLKDAYNMPISQGSIKNLLDSFTEKSSLAYQRIKENIAKAVVVGADETGVKVDGEKFWIHTWQNPYNTFIAVSESRGIKAVKDNFPDGFPSSILVSDAWAAQLATPALSHQLCMAHLLRDLNHLIEIYPNHDWPVNMKQLLQDSLRARKTLEKEGFQSNSKQLEQIEVGLDELLKIEVDKKYKKITSFRKRLVKNRNYLFKFLYHSLVPSDNNGSERAIRNVKIKQKVSGQFRSESGARSFAIIRSVIDTIIKRNKNIFDCLAITANLVPE</sequence>
<proteinExistence type="predicted"/>
<dbReference type="PANTHER" id="PTHR33678">
    <property type="entry name" value="BLL1576 PROTEIN"/>
    <property type="match status" value="1"/>
</dbReference>
<feature type="domain" description="Transposase IS66 central" evidence="1">
    <location>
        <begin position="1"/>
        <end position="247"/>
    </location>
</feature>
<evidence type="ECO:0000313" key="3">
    <source>
        <dbReference type="Proteomes" id="UP000636010"/>
    </source>
</evidence>
<evidence type="ECO:0000259" key="1">
    <source>
        <dbReference type="Pfam" id="PF03050"/>
    </source>
</evidence>
<dbReference type="InterPro" id="IPR004291">
    <property type="entry name" value="Transposase_IS66_central"/>
</dbReference>
<dbReference type="Proteomes" id="UP000636010">
    <property type="component" value="Unassembled WGS sequence"/>
</dbReference>
<keyword evidence="3" id="KW-1185">Reference proteome</keyword>
<comment type="caution">
    <text evidence="2">The sequence shown here is derived from an EMBL/GenBank/DDBJ whole genome shotgun (WGS) entry which is preliminary data.</text>
</comment>
<reference evidence="3" key="1">
    <citation type="journal article" date="2019" name="Int. J. Syst. Evol. Microbiol.">
        <title>The Global Catalogue of Microorganisms (GCM) 10K type strain sequencing project: providing services to taxonomists for standard genome sequencing and annotation.</title>
        <authorList>
            <consortium name="The Broad Institute Genomics Platform"/>
            <consortium name="The Broad Institute Genome Sequencing Center for Infectious Disease"/>
            <person name="Wu L."/>
            <person name="Ma J."/>
        </authorList>
    </citation>
    <scope>NUCLEOTIDE SEQUENCE [LARGE SCALE GENOMIC DNA]</scope>
    <source>
        <strain evidence="3">CGMCC 1.10832</strain>
    </source>
</reference>
<dbReference type="EMBL" id="BMEC01000043">
    <property type="protein sequence ID" value="GGC56921.1"/>
    <property type="molecule type" value="Genomic_DNA"/>
</dbReference>
<name>A0ABQ1N7U6_9BACT</name>
<dbReference type="PANTHER" id="PTHR33678:SF1">
    <property type="entry name" value="BLL1576 PROTEIN"/>
    <property type="match status" value="1"/>
</dbReference>
<organism evidence="2 3">
    <name type="scientific">Marivirga lumbricoides</name>
    <dbReference type="NCBI Taxonomy" id="1046115"/>
    <lineage>
        <taxon>Bacteria</taxon>
        <taxon>Pseudomonadati</taxon>
        <taxon>Bacteroidota</taxon>
        <taxon>Cytophagia</taxon>
        <taxon>Cytophagales</taxon>
        <taxon>Marivirgaceae</taxon>
        <taxon>Marivirga</taxon>
    </lineage>
</organism>
<accession>A0ABQ1N7U6</accession>